<dbReference type="InterPro" id="IPR001789">
    <property type="entry name" value="Sig_transdc_resp-reg_receiver"/>
</dbReference>
<keyword evidence="11" id="KW-1133">Transmembrane helix</keyword>
<evidence type="ECO:0000256" key="6">
    <source>
        <dbReference type="ARBA" id="ARBA00022777"/>
    </source>
</evidence>
<dbReference type="SUPFAM" id="SSF52172">
    <property type="entry name" value="CheY-like"/>
    <property type="match status" value="1"/>
</dbReference>
<dbReference type="GO" id="GO:0005524">
    <property type="term" value="F:ATP binding"/>
    <property type="evidence" value="ECO:0007669"/>
    <property type="project" value="UniProtKB-KW"/>
</dbReference>
<dbReference type="InterPro" id="IPR036097">
    <property type="entry name" value="HisK_dim/P_sf"/>
</dbReference>
<keyword evidence="3 9" id="KW-0597">Phosphoprotein</keyword>
<dbReference type="SMART" id="SM00448">
    <property type="entry name" value="REC"/>
    <property type="match status" value="1"/>
</dbReference>
<dbReference type="Gene3D" id="1.10.287.130">
    <property type="match status" value="1"/>
</dbReference>
<dbReference type="SMART" id="SM00387">
    <property type="entry name" value="HATPase_c"/>
    <property type="match status" value="1"/>
</dbReference>
<dbReference type="Gene3D" id="3.30.565.10">
    <property type="entry name" value="Histidine kinase-like ATPase, C-terminal domain"/>
    <property type="match status" value="1"/>
</dbReference>
<dbReference type="PROSITE" id="PS50109">
    <property type="entry name" value="HIS_KIN"/>
    <property type="match status" value="1"/>
</dbReference>
<evidence type="ECO:0000256" key="11">
    <source>
        <dbReference type="SAM" id="Phobius"/>
    </source>
</evidence>
<feature type="domain" description="Histidine kinase" evidence="12">
    <location>
        <begin position="290"/>
        <end position="510"/>
    </location>
</feature>
<feature type="domain" description="Response regulatory" evidence="13">
    <location>
        <begin position="534"/>
        <end position="647"/>
    </location>
</feature>
<evidence type="ECO:0000256" key="10">
    <source>
        <dbReference type="SAM" id="Coils"/>
    </source>
</evidence>
<dbReference type="SUPFAM" id="SSF55874">
    <property type="entry name" value="ATPase domain of HSP90 chaperone/DNA topoisomerase II/histidine kinase"/>
    <property type="match status" value="1"/>
</dbReference>
<dbReference type="Pfam" id="PF00072">
    <property type="entry name" value="Response_reg"/>
    <property type="match status" value="1"/>
</dbReference>
<keyword evidence="15" id="KW-1185">Reference proteome</keyword>
<evidence type="ECO:0000256" key="4">
    <source>
        <dbReference type="ARBA" id="ARBA00022679"/>
    </source>
</evidence>
<dbReference type="SUPFAM" id="SSF47384">
    <property type="entry name" value="Homodimeric domain of signal transducing histidine kinase"/>
    <property type="match status" value="1"/>
</dbReference>
<evidence type="ECO:0000256" key="5">
    <source>
        <dbReference type="ARBA" id="ARBA00022741"/>
    </source>
</evidence>
<dbReference type="InterPro" id="IPR003661">
    <property type="entry name" value="HisK_dim/P_dom"/>
</dbReference>
<dbReference type="EMBL" id="JAVUPU010000003">
    <property type="protein sequence ID" value="MDT9598572.1"/>
    <property type="molecule type" value="Genomic_DNA"/>
</dbReference>
<evidence type="ECO:0000256" key="1">
    <source>
        <dbReference type="ARBA" id="ARBA00000085"/>
    </source>
</evidence>
<evidence type="ECO:0000256" key="2">
    <source>
        <dbReference type="ARBA" id="ARBA00012438"/>
    </source>
</evidence>
<reference evidence="14 15" key="1">
    <citation type="submission" date="2023-05" db="EMBL/GenBank/DDBJ databases">
        <authorList>
            <person name="Guo Y."/>
        </authorList>
    </citation>
    <scope>NUCLEOTIDE SEQUENCE [LARGE SCALE GENOMIC DNA]</scope>
    <source>
        <strain evidence="14 15">GR2756</strain>
    </source>
</reference>
<dbReference type="Pfam" id="PF02518">
    <property type="entry name" value="HATPase_c"/>
    <property type="match status" value="1"/>
</dbReference>
<feature type="transmembrane region" description="Helical" evidence="11">
    <location>
        <begin position="200"/>
        <end position="220"/>
    </location>
</feature>
<keyword evidence="10" id="KW-0175">Coiled coil</keyword>
<comment type="caution">
    <text evidence="14">The sequence shown here is derived from an EMBL/GenBank/DDBJ whole genome shotgun (WGS) entry which is preliminary data.</text>
</comment>
<dbReference type="PROSITE" id="PS50110">
    <property type="entry name" value="RESPONSE_REGULATORY"/>
    <property type="match status" value="1"/>
</dbReference>
<keyword evidence="4" id="KW-0808">Transferase</keyword>
<protein>
    <recommendedName>
        <fullName evidence="2">histidine kinase</fullName>
        <ecNumber evidence="2">2.7.13.3</ecNumber>
    </recommendedName>
</protein>
<keyword evidence="5" id="KW-0547">Nucleotide-binding</keyword>
<proteinExistence type="predicted"/>
<keyword evidence="8" id="KW-0902">Two-component regulatory system</keyword>
<dbReference type="PANTHER" id="PTHR43065">
    <property type="entry name" value="SENSOR HISTIDINE KINASE"/>
    <property type="match status" value="1"/>
</dbReference>
<dbReference type="InterPro" id="IPR003594">
    <property type="entry name" value="HATPase_dom"/>
</dbReference>
<feature type="modified residue" description="4-aspartylphosphate" evidence="9">
    <location>
        <position position="584"/>
    </location>
</feature>
<organism evidence="14 15">
    <name type="scientific">Sphingosinicella rhizophila</name>
    <dbReference type="NCBI Taxonomy" id="3050082"/>
    <lineage>
        <taxon>Bacteria</taxon>
        <taxon>Pseudomonadati</taxon>
        <taxon>Pseudomonadota</taxon>
        <taxon>Alphaproteobacteria</taxon>
        <taxon>Sphingomonadales</taxon>
        <taxon>Sphingosinicellaceae</taxon>
        <taxon>Sphingosinicella</taxon>
    </lineage>
</organism>
<evidence type="ECO:0000256" key="9">
    <source>
        <dbReference type="PROSITE-ProRule" id="PRU00169"/>
    </source>
</evidence>
<dbReference type="InterPro" id="IPR005467">
    <property type="entry name" value="His_kinase_dom"/>
</dbReference>
<feature type="transmembrane region" description="Helical" evidence="11">
    <location>
        <begin position="20"/>
        <end position="41"/>
    </location>
</feature>
<evidence type="ECO:0000256" key="3">
    <source>
        <dbReference type="ARBA" id="ARBA00022553"/>
    </source>
</evidence>
<dbReference type="InterPro" id="IPR036890">
    <property type="entry name" value="HATPase_C_sf"/>
</dbReference>
<dbReference type="RefSeq" id="WP_315724746.1">
    <property type="nucleotide sequence ID" value="NZ_JAVUPU010000003.1"/>
</dbReference>
<keyword evidence="6" id="KW-0418">Kinase</keyword>
<evidence type="ECO:0000259" key="12">
    <source>
        <dbReference type="PROSITE" id="PS50109"/>
    </source>
</evidence>
<evidence type="ECO:0000256" key="8">
    <source>
        <dbReference type="ARBA" id="ARBA00023012"/>
    </source>
</evidence>
<dbReference type="InterPro" id="IPR011006">
    <property type="entry name" value="CheY-like_superfamily"/>
</dbReference>
<dbReference type="EC" id="2.7.13.3" evidence="2"/>
<evidence type="ECO:0000259" key="13">
    <source>
        <dbReference type="PROSITE" id="PS50110"/>
    </source>
</evidence>
<comment type="catalytic activity">
    <reaction evidence="1">
        <text>ATP + protein L-histidine = ADP + protein N-phospho-L-histidine.</text>
        <dbReference type="EC" id="2.7.13.3"/>
    </reaction>
</comment>
<evidence type="ECO:0000313" key="14">
    <source>
        <dbReference type="EMBL" id="MDT9598572.1"/>
    </source>
</evidence>
<feature type="coiled-coil region" evidence="10">
    <location>
        <begin position="254"/>
        <end position="281"/>
    </location>
</feature>
<evidence type="ECO:0000313" key="15">
    <source>
        <dbReference type="Proteomes" id="UP001259572"/>
    </source>
</evidence>
<dbReference type="Gene3D" id="3.40.50.2300">
    <property type="match status" value="1"/>
</dbReference>
<evidence type="ECO:0000256" key="7">
    <source>
        <dbReference type="ARBA" id="ARBA00022840"/>
    </source>
</evidence>
<keyword evidence="11" id="KW-0812">Transmembrane</keyword>
<dbReference type="PANTHER" id="PTHR43065:SF46">
    <property type="entry name" value="C4-DICARBOXYLATE TRANSPORT SENSOR PROTEIN DCTB"/>
    <property type="match status" value="1"/>
</dbReference>
<dbReference type="InterPro" id="IPR004358">
    <property type="entry name" value="Sig_transdc_His_kin-like_C"/>
</dbReference>
<accession>A0ABU3Q5I2</accession>
<dbReference type="PRINTS" id="PR00344">
    <property type="entry name" value="BCTRLSENSOR"/>
</dbReference>
<sequence length="664" mass="71725">MPGDDLDAISDGGSTSWGRLASAGAVVATLLLIALMTMVTLSNRDRERALAWERHSYDVMLLTRTADATIARAEAALGRYVLDEEQRTGSIYYSEWRLAGRQIEELRRLVHLDVNQRARVRDLERLYEERGRELAGAAAAARGKRGSGGISLFYQAGMTERGPDLRDKLAAIAAAEREDLRRRMAVTGRSGEQADQLAEWLGWLAVLIGLGAIALGMAAFRAISERLAALREADSEAYRAQTLEQAVQERTHALVVANERLRAEAHEREAAEAQLRQVQKMEAVGQLTGGIAHDFNNMLAVVLGGLDLARRKLSGSKRDVEFHLDSAMEGAVRAAALTRRLLAFARAEPLLTVGVAPAELIENMLDLIDRSIGERINVSTRFSDEKWQVRVDTNQLESAILNLAVNGRDAMDGEGQLEIAIDNVTLDEAQGELVAGDYVRISVADTGSGISPENLDRVFEPFFTTKPIGKGTGLGLSQIFGFARQSGGDVTIRSEVGIGTTVTLYLPRSAEAAVQKAEFIDPRPERAAGPENTSILVVEDDPRVSRATVSSLVELGHRPIACSGGKEALEILRREPGIELIITDIMMPEMTGPELVREAAALYPWIAILFVTGYAGEAGEGEDLSGYDILRKPFTVAGLAEAVATSLARRVSELPPASAAAAAG</sequence>
<keyword evidence="11" id="KW-0472">Membrane</keyword>
<dbReference type="Proteomes" id="UP001259572">
    <property type="component" value="Unassembled WGS sequence"/>
</dbReference>
<gene>
    <name evidence="14" type="ORF">RQX22_06375</name>
</gene>
<dbReference type="SMART" id="SM00388">
    <property type="entry name" value="HisKA"/>
    <property type="match status" value="1"/>
</dbReference>
<name>A0ABU3Q5I2_9SPHN</name>
<keyword evidence="7 14" id="KW-0067">ATP-binding</keyword>